<keyword evidence="1 3" id="KW-0547">Nucleotide-binding</keyword>
<dbReference type="GO" id="GO:0005524">
    <property type="term" value="F:ATP binding"/>
    <property type="evidence" value="ECO:0007669"/>
    <property type="project" value="UniProtKB-KW"/>
</dbReference>
<proteinExistence type="inferred from homology"/>
<dbReference type="AlphaFoldDB" id="A0AAD5UMY0"/>
<keyword evidence="6" id="KW-1185">Reference proteome</keyword>
<evidence type="ECO:0000313" key="6">
    <source>
        <dbReference type="Proteomes" id="UP001210925"/>
    </source>
</evidence>
<accession>A0AAD5UMY0</accession>
<evidence type="ECO:0000256" key="3">
    <source>
        <dbReference type="RuleBase" id="RU003651"/>
    </source>
</evidence>
<organism evidence="5 6">
    <name type="scientific">Boothiomyces macroporosus</name>
    <dbReference type="NCBI Taxonomy" id="261099"/>
    <lineage>
        <taxon>Eukaryota</taxon>
        <taxon>Fungi</taxon>
        <taxon>Fungi incertae sedis</taxon>
        <taxon>Chytridiomycota</taxon>
        <taxon>Chytridiomycota incertae sedis</taxon>
        <taxon>Chytridiomycetes</taxon>
        <taxon>Rhizophydiales</taxon>
        <taxon>Terramycetaceae</taxon>
        <taxon>Boothiomyces</taxon>
    </lineage>
</organism>
<evidence type="ECO:0000259" key="4">
    <source>
        <dbReference type="SMART" id="SM00382"/>
    </source>
</evidence>
<sequence>MILELANTNESWVPLVNGDLPDNSLSLKTRKWIDEFVKHLGEMELFAGMIIHYKNQFNSDLQLKLISIENEGTADVENITDPMQNLELHPDIKIKLSLEIPAHPQSVYKEQEAQLLHRFRLFFDFGDLGIKQNHTFNLRGRRRCGKDFLVKSISFKLQKPVIYFNVHQETAHLHHYSKSTATPTSSPLLRLVDLVQLTGPCILLISGMEVFDADIKWNDFDTTSILESLFTQLKRLEGFKVIVIVCTSETSKLPNHFVDFEQVELSLLDFSGRLNVLKEYDLNDDLKKQLANATVGYNAGDLDLLVERVKFENRNVDFNSSLATIEDFKPFIRVNKAVDEFQTEKKDIKWRDLGGYAEIKQKLSQLVTWPIENPDVYKRFGIRPPSGVLLYGPSGCGKTLLVHAMANHSAMNFISIKASQIYSKYLGDSEYQIRKIFQTAKNSSPCILFIDDLDAVASRREWSEDGTGGVNERVLSTLLNEMDGISGLNGVLVVGCTNRPHQLDDALTRPGRLDFHYFVTLPTLQDRIDIIELLSVKCKSNLVADQIHNLAEITENYTPSDLQVLFREGGMIAMSENENADLISYENIQTALANILSANNPSGNWLPGMAVDLRPFEHFGGKNKK</sequence>
<dbReference type="SUPFAM" id="SSF52540">
    <property type="entry name" value="P-loop containing nucleoside triphosphate hydrolases"/>
    <property type="match status" value="2"/>
</dbReference>
<keyword evidence="2 3" id="KW-0067">ATP-binding</keyword>
<dbReference type="Gene3D" id="1.10.8.60">
    <property type="match status" value="1"/>
</dbReference>
<reference evidence="5" key="1">
    <citation type="submission" date="2020-05" db="EMBL/GenBank/DDBJ databases">
        <title>Phylogenomic resolution of chytrid fungi.</title>
        <authorList>
            <person name="Stajich J.E."/>
            <person name="Amses K."/>
            <person name="Simmons R."/>
            <person name="Seto K."/>
            <person name="Myers J."/>
            <person name="Bonds A."/>
            <person name="Quandt C.A."/>
            <person name="Barry K."/>
            <person name="Liu P."/>
            <person name="Grigoriev I."/>
            <person name="Longcore J.E."/>
            <person name="James T.Y."/>
        </authorList>
    </citation>
    <scope>NUCLEOTIDE SEQUENCE</scope>
    <source>
        <strain evidence="5">PLAUS21</strain>
    </source>
</reference>
<dbReference type="InterPro" id="IPR003960">
    <property type="entry name" value="ATPase_AAA_CS"/>
</dbReference>
<dbReference type="GO" id="GO:0005737">
    <property type="term" value="C:cytoplasm"/>
    <property type="evidence" value="ECO:0007669"/>
    <property type="project" value="TreeGrafter"/>
</dbReference>
<name>A0AAD5UMY0_9FUNG</name>
<dbReference type="InterPro" id="IPR027417">
    <property type="entry name" value="P-loop_NTPase"/>
</dbReference>
<dbReference type="InterPro" id="IPR041569">
    <property type="entry name" value="AAA_lid_3"/>
</dbReference>
<dbReference type="PANTHER" id="PTHR23077:SF27">
    <property type="entry name" value="ATPASE FAMILY GENE 2 PROTEIN HOMOLOG A"/>
    <property type="match status" value="1"/>
</dbReference>
<protein>
    <recommendedName>
        <fullName evidence="4">AAA+ ATPase domain-containing protein</fullName>
    </recommendedName>
</protein>
<comment type="caution">
    <text evidence="5">The sequence shown here is derived from an EMBL/GenBank/DDBJ whole genome shotgun (WGS) entry which is preliminary data.</text>
</comment>
<feature type="domain" description="AAA+ ATPase" evidence="4">
    <location>
        <begin position="384"/>
        <end position="523"/>
    </location>
</feature>
<dbReference type="FunFam" id="3.40.50.300:FF:000661">
    <property type="entry name" value="calmodulin-interacting protein 111 isoform X1"/>
    <property type="match status" value="1"/>
</dbReference>
<dbReference type="SMART" id="SM00382">
    <property type="entry name" value="AAA"/>
    <property type="match status" value="1"/>
</dbReference>
<dbReference type="Pfam" id="PF17862">
    <property type="entry name" value="AAA_lid_3"/>
    <property type="match status" value="1"/>
</dbReference>
<evidence type="ECO:0000256" key="2">
    <source>
        <dbReference type="ARBA" id="ARBA00022840"/>
    </source>
</evidence>
<dbReference type="EMBL" id="JADGKB010000012">
    <property type="protein sequence ID" value="KAJ3260342.1"/>
    <property type="molecule type" value="Genomic_DNA"/>
</dbReference>
<dbReference type="Gene3D" id="3.40.50.300">
    <property type="entry name" value="P-loop containing nucleotide triphosphate hydrolases"/>
    <property type="match status" value="2"/>
</dbReference>
<dbReference type="InterPro" id="IPR050168">
    <property type="entry name" value="AAA_ATPase_domain"/>
</dbReference>
<comment type="similarity">
    <text evidence="3">Belongs to the AAA ATPase family.</text>
</comment>
<dbReference type="Proteomes" id="UP001210925">
    <property type="component" value="Unassembled WGS sequence"/>
</dbReference>
<dbReference type="PANTHER" id="PTHR23077">
    <property type="entry name" value="AAA-FAMILY ATPASE"/>
    <property type="match status" value="1"/>
</dbReference>
<dbReference type="InterPro" id="IPR003593">
    <property type="entry name" value="AAA+_ATPase"/>
</dbReference>
<gene>
    <name evidence="5" type="ORF">HK103_000977</name>
</gene>
<dbReference type="PROSITE" id="PS00674">
    <property type="entry name" value="AAA"/>
    <property type="match status" value="1"/>
</dbReference>
<dbReference type="GO" id="GO:0016887">
    <property type="term" value="F:ATP hydrolysis activity"/>
    <property type="evidence" value="ECO:0007669"/>
    <property type="project" value="InterPro"/>
</dbReference>
<dbReference type="Pfam" id="PF00004">
    <property type="entry name" value="AAA"/>
    <property type="match status" value="1"/>
</dbReference>
<dbReference type="InterPro" id="IPR003959">
    <property type="entry name" value="ATPase_AAA_core"/>
</dbReference>
<evidence type="ECO:0000256" key="1">
    <source>
        <dbReference type="ARBA" id="ARBA00022741"/>
    </source>
</evidence>
<evidence type="ECO:0000313" key="5">
    <source>
        <dbReference type="EMBL" id="KAJ3260342.1"/>
    </source>
</evidence>